<dbReference type="AlphaFoldDB" id="A0A1B8P5Z7"/>
<dbReference type="SUPFAM" id="SSF55298">
    <property type="entry name" value="YjgF-like"/>
    <property type="match status" value="1"/>
</dbReference>
<protein>
    <submittedName>
        <fullName evidence="1">Putative aminoacrylate peracid reductase RutC</fullName>
    </submittedName>
</protein>
<dbReference type="Pfam" id="PF01042">
    <property type="entry name" value="Ribonuc_L-PSP"/>
    <property type="match status" value="1"/>
</dbReference>
<sequence length="141" mass="15196">MMRESINPHSVADTLQYGFSQAVVVSGGHRVYLSGQVGIDAHEVLAGPDIATQTRTALDNIDTILRGVGGCLADVVMLRLNVAECARYEQESVIGVLRERFPASPPATSWTVVRGLAEPEWLIELVAEAVIREVLPGEETA</sequence>
<dbReference type="GeneID" id="91008876"/>
<dbReference type="PANTHER" id="PTHR43857">
    <property type="entry name" value="BLR7761 PROTEIN"/>
    <property type="match status" value="1"/>
</dbReference>
<evidence type="ECO:0000313" key="1">
    <source>
        <dbReference type="EMBL" id="OBX37639.1"/>
    </source>
</evidence>
<organism evidence="1 2">
    <name type="scientific">Halomonas elongata</name>
    <dbReference type="NCBI Taxonomy" id="2746"/>
    <lineage>
        <taxon>Bacteria</taxon>
        <taxon>Pseudomonadati</taxon>
        <taxon>Pseudomonadota</taxon>
        <taxon>Gammaproteobacteria</taxon>
        <taxon>Oceanospirillales</taxon>
        <taxon>Halomonadaceae</taxon>
        <taxon>Halomonas</taxon>
    </lineage>
</organism>
<dbReference type="InterPro" id="IPR006175">
    <property type="entry name" value="YjgF/YER057c/UK114"/>
</dbReference>
<dbReference type="PATRIC" id="fig|2746.7.peg.2065"/>
<dbReference type="InterPro" id="IPR035959">
    <property type="entry name" value="RutC-like_sf"/>
</dbReference>
<evidence type="ECO:0000313" key="2">
    <source>
        <dbReference type="Proteomes" id="UP000092504"/>
    </source>
</evidence>
<dbReference type="Gene3D" id="3.30.1330.40">
    <property type="entry name" value="RutC-like"/>
    <property type="match status" value="1"/>
</dbReference>
<gene>
    <name evidence="1" type="primary">rutC_2</name>
    <name evidence="1" type="ORF">A8U91_02015</name>
</gene>
<dbReference type="OMA" id="MLRIYIC"/>
<dbReference type="EMBL" id="MAJD01000001">
    <property type="protein sequence ID" value="OBX37639.1"/>
    <property type="molecule type" value="Genomic_DNA"/>
</dbReference>
<dbReference type="Proteomes" id="UP000092504">
    <property type="component" value="Unassembled WGS sequence"/>
</dbReference>
<dbReference type="PANTHER" id="PTHR43857:SF1">
    <property type="entry name" value="YJGH FAMILY PROTEIN"/>
    <property type="match status" value="1"/>
</dbReference>
<proteinExistence type="predicted"/>
<comment type="caution">
    <text evidence="1">The sequence shown here is derived from an EMBL/GenBank/DDBJ whole genome shotgun (WGS) entry which is preliminary data.</text>
</comment>
<reference evidence="1 2" key="1">
    <citation type="submission" date="2016-06" db="EMBL/GenBank/DDBJ databases">
        <title>Genome sequence of halotolerant plant growth promoting strain of Halomonas elongata HEK1 isolated from salterns of Rann of Kutch, Gujarat, India.</title>
        <authorList>
            <person name="Gaba S."/>
            <person name="Singh R.N."/>
            <person name="Abrol S."/>
            <person name="Kaushik R."/>
            <person name="Saxena A.K."/>
        </authorList>
    </citation>
    <scope>NUCLEOTIDE SEQUENCE [LARGE SCALE GENOMIC DNA]</scope>
    <source>
        <strain evidence="1 2">HEK1</strain>
    </source>
</reference>
<name>A0A1B8P5Z7_HALEL</name>
<accession>A0A1B8P5Z7</accession>
<dbReference type="RefSeq" id="WP_013331411.1">
    <property type="nucleotide sequence ID" value="NZ_CP087224.1"/>
</dbReference>